<dbReference type="CDD" id="cd05359">
    <property type="entry name" value="ChcA_like_SDR_c"/>
    <property type="match status" value="1"/>
</dbReference>
<evidence type="ECO:0000313" key="2">
    <source>
        <dbReference type="EMBL" id="NBD23009.1"/>
    </source>
</evidence>
<comment type="similarity">
    <text evidence="1">Belongs to the short-chain dehydrogenases/reductases (SDR) family.</text>
</comment>
<dbReference type="Gene3D" id="3.40.50.720">
    <property type="entry name" value="NAD(P)-binding Rossmann-like Domain"/>
    <property type="match status" value="1"/>
</dbReference>
<dbReference type="Proteomes" id="UP000665561">
    <property type="component" value="Unassembled WGS sequence"/>
</dbReference>
<sequence length="269" mass="28361">MLSERDVGTLSASFIGKKVLITGSSRGIGRATALAFAKEGADVAIHYRRDADAAQATANEVRALGVEALVCKAELESPAEIDAMFDEITDTWGALDVLMANAAATAFKPVMETKDYHIDRTYQVVVKSVLHAVQRAVPLMEGRAGRILTVSSLGSQFALPNYSTIGSAKSALESLTRYLAAELGPKGITANVISPGVVETDSVRFYAKDTFDTFKANVIGRTPLGRLTQPEDVAHVALFLAAEAAGFITGQVLGVDGGLTLIAYGPDGR</sequence>
<comment type="caution">
    <text evidence="2">The sequence shown here is derived from an EMBL/GenBank/DDBJ whole genome shotgun (WGS) entry which is preliminary data.</text>
</comment>
<dbReference type="PANTHER" id="PTHR42879:SF2">
    <property type="entry name" value="3-OXOACYL-[ACYL-CARRIER-PROTEIN] REDUCTASE FABG"/>
    <property type="match status" value="1"/>
</dbReference>
<dbReference type="PANTHER" id="PTHR42879">
    <property type="entry name" value="3-OXOACYL-(ACYL-CARRIER-PROTEIN) REDUCTASE"/>
    <property type="match status" value="1"/>
</dbReference>
<evidence type="ECO:0000256" key="1">
    <source>
        <dbReference type="ARBA" id="ARBA00006484"/>
    </source>
</evidence>
<dbReference type="InterPro" id="IPR050259">
    <property type="entry name" value="SDR"/>
</dbReference>
<dbReference type="SUPFAM" id="SSF51735">
    <property type="entry name" value="NAD(P)-binding Rossmann-fold domains"/>
    <property type="match status" value="1"/>
</dbReference>
<dbReference type="InterPro" id="IPR036291">
    <property type="entry name" value="NAD(P)-bd_dom_sf"/>
</dbReference>
<dbReference type="PRINTS" id="PR00081">
    <property type="entry name" value="GDHRDH"/>
</dbReference>
<accession>A0ABW9XKL8</accession>
<dbReference type="InterPro" id="IPR002347">
    <property type="entry name" value="SDR_fam"/>
</dbReference>
<organism evidence="2 3">
    <name type="scientific">Paenibacillus glycinis</name>
    <dbReference type="NCBI Taxonomy" id="2697035"/>
    <lineage>
        <taxon>Bacteria</taxon>
        <taxon>Bacillati</taxon>
        <taxon>Bacillota</taxon>
        <taxon>Bacilli</taxon>
        <taxon>Bacillales</taxon>
        <taxon>Paenibacillaceae</taxon>
        <taxon>Paenibacillus</taxon>
    </lineage>
</organism>
<protein>
    <submittedName>
        <fullName evidence="2">SDR family oxidoreductase</fullName>
    </submittedName>
</protein>
<keyword evidence="3" id="KW-1185">Reference proteome</keyword>
<reference evidence="2 3" key="1">
    <citation type="submission" date="2020-01" db="EMBL/GenBank/DDBJ databases">
        <title>Paenibacillus soybeanensis sp. nov. isolated from the nodules of soybean (Glycine max(L.) Merr).</title>
        <authorList>
            <person name="Wang H."/>
        </authorList>
    </citation>
    <scope>NUCLEOTIDE SEQUENCE [LARGE SCALE GENOMIC DNA]</scope>
    <source>
        <strain evidence="2 3">T1</strain>
    </source>
</reference>
<proteinExistence type="inferred from homology"/>
<evidence type="ECO:0000313" key="3">
    <source>
        <dbReference type="Proteomes" id="UP000665561"/>
    </source>
</evidence>
<dbReference type="Pfam" id="PF13561">
    <property type="entry name" value="adh_short_C2"/>
    <property type="match status" value="1"/>
</dbReference>
<dbReference type="EMBL" id="JAAAMV010000001">
    <property type="protein sequence ID" value="NBD23009.1"/>
    <property type="molecule type" value="Genomic_DNA"/>
</dbReference>
<name>A0ABW9XKL8_9BACL</name>
<gene>
    <name evidence="2" type="ORF">GT019_03885</name>
</gene>